<name>A0AAW8R4G9_9ALTE</name>
<organism evidence="1 2">
    <name type="scientific">Brumicola blandensis</name>
    <dbReference type="NCBI Taxonomy" id="3075611"/>
    <lineage>
        <taxon>Bacteria</taxon>
        <taxon>Pseudomonadati</taxon>
        <taxon>Pseudomonadota</taxon>
        <taxon>Gammaproteobacteria</taxon>
        <taxon>Alteromonadales</taxon>
        <taxon>Alteromonadaceae</taxon>
        <taxon>Brumicola</taxon>
    </lineage>
</organism>
<gene>
    <name evidence="1" type="ORF">RM544_16685</name>
</gene>
<proteinExistence type="predicted"/>
<sequence length="433" mass="49467">MKKTLVSIVVLTGLLSFSYYMLADQALKPQASAWLNSFAEQMKNNNNASVRLLSLGKSDPSYQNTILETYHERLEQFNNSELLSNEKAMQYPNVSQFEPFLSNPLFCNFTAPDCFPRLNENSDYLGIVLTEFQPELLDFMSLIELDSFEAANPFIAELNLDNLIFLYKLKGTEIYFDIENNNIQKAMNDLKNLIALNRVFFEKSDDLLNKISFSINAENVFQALLIKLKRSEEFDASQFTKVLQPLSLGEMSVNQIQVRSYAKNARLIKAGLAARKVNTDRSMLSRLWHRIIYKENMTLNSMFDDYLMLLMPSDITKPELLTFSALIESSMREKELANSENPWFHKLKNISNTTGIALKDVVMPRQVDIYEAIAELDSRLQLLAWFIQFNGDSGELHEEASSIVNEYTGLSATMINGDLCHLINKKPICVPSQ</sequence>
<reference evidence="1 2" key="1">
    <citation type="submission" date="2023-09" db="EMBL/GenBank/DDBJ databases">
        <authorList>
            <person name="Rey-Velasco X."/>
        </authorList>
    </citation>
    <scope>NUCLEOTIDE SEQUENCE [LARGE SCALE GENOMIC DNA]</scope>
    <source>
        <strain evidence="1 2">W409</strain>
    </source>
</reference>
<dbReference type="Proteomes" id="UP001249020">
    <property type="component" value="Unassembled WGS sequence"/>
</dbReference>
<protein>
    <submittedName>
        <fullName evidence="1">Uncharacterized protein</fullName>
    </submittedName>
</protein>
<keyword evidence="2" id="KW-1185">Reference proteome</keyword>
<dbReference type="AlphaFoldDB" id="A0AAW8R4G9"/>
<accession>A0AAW8R4G9</accession>
<evidence type="ECO:0000313" key="1">
    <source>
        <dbReference type="EMBL" id="MDT0584186.1"/>
    </source>
</evidence>
<evidence type="ECO:0000313" key="2">
    <source>
        <dbReference type="Proteomes" id="UP001249020"/>
    </source>
</evidence>
<comment type="caution">
    <text evidence="1">The sequence shown here is derived from an EMBL/GenBank/DDBJ whole genome shotgun (WGS) entry which is preliminary data.</text>
</comment>
<dbReference type="EMBL" id="JAVRIE010000008">
    <property type="protein sequence ID" value="MDT0584186.1"/>
    <property type="molecule type" value="Genomic_DNA"/>
</dbReference>
<dbReference type="RefSeq" id="WP_311362960.1">
    <property type="nucleotide sequence ID" value="NZ_JAVRIE010000008.1"/>
</dbReference>